<accession>F7Z9W1</accession>
<dbReference type="EMBL" id="CP002623">
    <property type="protein sequence ID" value="AEI92920.1"/>
    <property type="molecule type" value="Genomic_DNA"/>
</dbReference>
<protein>
    <submittedName>
        <fullName evidence="1">Uncharacterized protein</fullName>
    </submittedName>
</protein>
<proteinExistence type="predicted"/>
<sequence>MRLNEAENLLSHFHEMLLHNQIYEALAAGRICDNCRKRLVIHNDRGCTCGTLYGRFRVKAPRLR</sequence>
<organism evidence="1 2">
    <name type="scientific">Roseobacter litoralis (strain ATCC 49566 / DSM 6996 / JCM 21268 / NBRC 15278 / OCh 149)</name>
    <dbReference type="NCBI Taxonomy" id="391595"/>
    <lineage>
        <taxon>Bacteria</taxon>
        <taxon>Pseudomonadati</taxon>
        <taxon>Pseudomonadota</taxon>
        <taxon>Alphaproteobacteria</taxon>
        <taxon>Rhodobacterales</taxon>
        <taxon>Roseobacteraceae</taxon>
        <taxon>Roseobacter</taxon>
    </lineage>
</organism>
<evidence type="ECO:0000313" key="2">
    <source>
        <dbReference type="Proteomes" id="UP000001353"/>
    </source>
</evidence>
<dbReference type="Proteomes" id="UP000001353">
    <property type="component" value="Chromosome"/>
</dbReference>
<dbReference type="HOGENOM" id="CLU_2865044_0_0_5"/>
<name>F7Z9W1_ROSLO</name>
<dbReference type="AlphaFoldDB" id="F7Z9W1"/>
<evidence type="ECO:0000313" key="1">
    <source>
        <dbReference type="EMBL" id="AEI92920.1"/>
    </source>
</evidence>
<dbReference type="KEGG" id="rli:RLO149_c008970"/>
<keyword evidence="2" id="KW-1185">Reference proteome</keyword>
<gene>
    <name evidence="1" type="ordered locus">RLO149_c008970</name>
</gene>
<reference evidence="1 2" key="1">
    <citation type="journal article" date="2011" name="BMC Genomics">
        <title>Comparative genome analysis and genome-guided physiological analysis of Roseobacter litoralis.</title>
        <authorList>
            <person name="Kalhoefer D."/>
            <person name="Thole S."/>
            <person name="Voget S."/>
            <person name="Lehmann R."/>
            <person name="Liesegang H."/>
            <person name="Wollher A."/>
            <person name="Daniel R."/>
            <person name="Simon M."/>
            <person name="Brinkhoff T."/>
        </authorList>
    </citation>
    <scope>NUCLEOTIDE SEQUENCE [LARGE SCALE GENOMIC DNA]</scope>
    <source>
        <strain evidence="2">ATCC 49566 / DSM 6996 / JCM 21268 / NBRC 15278 / OCh 149</strain>
    </source>
</reference>